<evidence type="ECO:0000256" key="1">
    <source>
        <dbReference type="SAM" id="Phobius"/>
    </source>
</evidence>
<dbReference type="Proteomes" id="UP001176961">
    <property type="component" value="Unassembled WGS sequence"/>
</dbReference>
<feature type="transmembrane region" description="Helical" evidence="1">
    <location>
        <begin position="6"/>
        <end position="28"/>
    </location>
</feature>
<dbReference type="AlphaFoldDB" id="A0AA36GL95"/>
<name>A0AA36GL95_CYLNA</name>
<keyword evidence="3" id="KW-1185">Reference proteome</keyword>
<proteinExistence type="predicted"/>
<keyword evidence="1" id="KW-0812">Transmembrane</keyword>
<organism evidence="2 3">
    <name type="scientific">Cylicocyclus nassatus</name>
    <name type="common">Nematode worm</name>
    <dbReference type="NCBI Taxonomy" id="53992"/>
    <lineage>
        <taxon>Eukaryota</taxon>
        <taxon>Metazoa</taxon>
        <taxon>Ecdysozoa</taxon>
        <taxon>Nematoda</taxon>
        <taxon>Chromadorea</taxon>
        <taxon>Rhabditida</taxon>
        <taxon>Rhabditina</taxon>
        <taxon>Rhabditomorpha</taxon>
        <taxon>Strongyloidea</taxon>
        <taxon>Strongylidae</taxon>
        <taxon>Cylicocyclus</taxon>
    </lineage>
</organism>
<reference evidence="2" key="1">
    <citation type="submission" date="2023-07" db="EMBL/GenBank/DDBJ databases">
        <authorList>
            <consortium name="CYATHOMIX"/>
        </authorList>
    </citation>
    <scope>NUCLEOTIDE SEQUENCE</scope>
    <source>
        <strain evidence="2">N/A</strain>
    </source>
</reference>
<dbReference type="EMBL" id="CATQJL010000112">
    <property type="protein sequence ID" value="CAJ0594148.1"/>
    <property type="molecule type" value="Genomic_DNA"/>
</dbReference>
<comment type="caution">
    <text evidence="2">The sequence shown here is derived from an EMBL/GenBank/DDBJ whole genome shotgun (WGS) entry which is preliminary data.</text>
</comment>
<keyword evidence="1" id="KW-1133">Transmembrane helix</keyword>
<evidence type="ECO:0000313" key="3">
    <source>
        <dbReference type="Proteomes" id="UP001176961"/>
    </source>
</evidence>
<sequence>MDDDLVDVLTVLAVLALGLIGLLVLLVMNVKRFREFFQCRRKRKVHPIIPKRTTIKVARKANTITVEEPRSVTSKTPVQRIFSAPLPERSPAQTPVVTTPNGTKQLVFIVPKPPSYKAELAHSVASAQTSCSTASSYLPNQLPVMLNRRCSA</sequence>
<keyword evidence="1" id="KW-0472">Membrane</keyword>
<protein>
    <submittedName>
        <fullName evidence="2">Uncharacterized protein</fullName>
    </submittedName>
</protein>
<accession>A0AA36GL95</accession>
<evidence type="ECO:0000313" key="2">
    <source>
        <dbReference type="EMBL" id="CAJ0594148.1"/>
    </source>
</evidence>
<gene>
    <name evidence="2" type="ORF">CYNAS_LOCUS6131</name>
</gene>